<dbReference type="Ensembl" id="ENSSAUT00010028554.1">
    <property type="protein sequence ID" value="ENSSAUP00010027058.1"/>
    <property type="gene ID" value="ENSSAUG00010011502.1"/>
</dbReference>
<evidence type="ECO:0000256" key="9">
    <source>
        <dbReference type="ARBA" id="ARBA00023180"/>
    </source>
</evidence>
<keyword evidence="3" id="KW-0813">Transport</keyword>
<feature type="transmembrane region" description="Helical" evidence="13">
    <location>
        <begin position="406"/>
        <end position="425"/>
    </location>
</feature>
<comment type="catalytic activity">
    <reaction evidence="12">
        <text>L-ornithine(in) = L-ornithine(out)</text>
        <dbReference type="Rhea" id="RHEA:71199"/>
        <dbReference type="ChEBI" id="CHEBI:46911"/>
    </reaction>
</comment>
<evidence type="ECO:0000256" key="7">
    <source>
        <dbReference type="ARBA" id="ARBA00022989"/>
    </source>
</evidence>
<dbReference type="FunFam" id="1.20.1740.10:FF:000024">
    <property type="entry name" value="High affinity cationic amino acid transporter 1"/>
    <property type="match status" value="1"/>
</dbReference>
<keyword evidence="8 13" id="KW-0472">Membrane</keyword>
<dbReference type="GeneTree" id="ENSGT00940000155349"/>
<evidence type="ECO:0000259" key="14">
    <source>
        <dbReference type="Pfam" id="PF13906"/>
    </source>
</evidence>
<organism evidence="15 16">
    <name type="scientific">Sparus aurata</name>
    <name type="common">Gilthead sea bream</name>
    <dbReference type="NCBI Taxonomy" id="8175"/>
    <lineage>
        <taxon>Eukaryota</taxon>
        <taxon>Metazoa</taxon>
        <taxon>Chordata</taxon>
        <taxon>Craniata</taxon>
        <taxon>Vertebrata</taxon>
        <taxon>Euteleostomi</taxon>
        <taxon>Actinopterygii</taxon>
        <taxon>Neopterygii</taxon>
        <taxon>Teleostei</taxon>
        <taxon>Neoteleostei</taxon>
        <taxon>Acanthomorphata</taxon>
        <taxon>Eupercaria</taxon>
        <taxon>Spariformes</taxon>
        <taxon>Sparidae</taxon>
        <taxon>Sparus</taxon>
    </lineage>
</organism>
<keyword evidence="16" id="KW-1185">Reference proteome</keyword>
<feature type="transmembrane region" description="Helical" evidence="13">
    <location>
        <begin position="93"/>
        <end position="119"/>
    </location>
</feature>
<feature type="transmembrane region" description="Helical" evidence="13">
    <location>
        <begin position="243"/>
        <end position="263"/>
    </location>
</feature>
<evidence type="ECO:0000256" key="5">
    <source>
        <dbReference type="ARBA" id="ARBA00022692"/>
    </source>
</evidence>
<reference evidence="15" key="3">
    <citation type="submission" date="2025-09" db="UniProtKB">
        <authorList>
            <consortium name="Ensembl"/>
        </authorList>
    </citation>
    <scope>IDENTIFICATION</scope>
</reference>
<evidence type="ECO:0000256" key="12">
    <source>
        <dbReference type="ARBA" id="ARBA00034450"/>
    </source>
</evidence>
<dbReference type="PIRSF" id="PIRSF006060">
    <property type="entry name" value="AA_transporter"/>
    <property type="match status" value="1"/>
</dbReference>
<dbReference type="PANTHER" id="PTHR43243">
    <property type="entry name" value="INNER MEMBRANE TRANSPORTER YGJI-RELATED"/>
    <property type="match status" value="1"/>
</dbReference>
<feature type="transmembrane region" description="Helical" evidence="13">
    <location>
        <begin position="60"/>
        <end position="81"/>
    </location>
</feature>
<feature type="transmembrane region" description="Helical" evidence="13">
    <location>
        <begin position="33"/>
        <end position="54"/>
    </location>
</feature>
<dbReference type="InterPro" id="IPR029485">
    <property type="entry name" value="CAT_C"/>
</dbReference>
<dbReference type="GO" id="GO:0005886">
    <property type="term" value="C:plasma membrane"/>
    <property type="evidence" value="ECO:0007669"/>
    <property type="project" value="UniProtKB-SubCell"/>
</dbReference>
<keyword evidence="7 13" id="KW-1133">Transmembrane helix</keyword>
<protein>
    <submittedName>
        <fullName evidence="15">Solute carrier family 7 member 1</fullName>
    </submittedName>
</protein>
<dbReference type="GO" id="GO:0015189">
    <property type="term" value="F:L-lysine transmembrane transporter activity"/>
    <property type="evidence" value="ECO:0007669"/>
    <property type="project" value="TreeGrafter"/>
</dbReference>
<gene>
    <name evidence="15" type="primary">SLC7A1</name>
    <name evidence="15" type="synonym">slc7a1a</name>
</gene>
<dbReference type="AlphaFoldDB" id="A0A671VJG7"/>
<keyword evidence="9" id="KW-0325">Glycoprotein</keyword>
<feature type="transmembrane region" description="Helical" evidence="13">
    <location>
        <begin position="380"/>
        <end position="400"/>
    </location>
</feature>
<feature type="transmembrane region" description="Helical" evidence="13">
    <location>
        <begin position="162"/>
        <end position="179"/>
    </location>
</feature>
<evidence type="ECO:0000256" key="10">
    <source>
        <dbReference type="ARBA" id="ARBA00034422"/>
    </source>
</evidence>
<keyword evidence="6" id="KW-0029">Amino-acid transport</keyword>
<evidence type="ECO:0000256" key="13">
    <source>
        <dbReference type="SAM" id="Phobius"/>
    </source>
</evidence>
<keyword evidence="4" id="KW-1003">Cell membrane</keyword>
<dbReference type="Pfam" id="PF13520">
    <property type="entry name" value="AA_permease_2"/>
    <property type="match status" value="1"/>
</dbReference>
<evidence type="ECO:0000256" key="2">
    <source>
        <dbReference type="ARBA" id="ARBA00008572"/>
    </source>
</evidence>
<dbReference type="PANTHER" id="PTHR43243:SF88">
    <property type="entry name" value="HIGH AFFINITY CATIONIC AMINO ACID TRANSPORTER 1 ISOFORM X1"/>
    <property type="match status" value="1"/>
</dbReference>
<evidence type="ECO:0000256" key="1">
    <source>
        <dbReference type="ARBA" id="ARBA00004651"/>
    </source>
</evidence>
<dbReference type="Gene3D" id="1.20.1740.10">
    <property type="entry name" value="Amino acid/polyamine transporter I"/>
    <property type="match status" value="2"/>
</dbReference>
<dbReference type="InterPro" id="IPR002293">
    <property type="entry name" value="AA/rel_permease1"/>
</dbReference>
<reference evidence="15" key="1">
    <citation type="submission" date="2021-04" db="EMBL/GenBank/DDBJ databases">
        <authorList>
            <consortium name="Wellcome Sanger Institute Data Sharing"/>
        </authorList>
    </citation>
    <scope>NUCLEOTIDE SEQUENCE [LARGE SCALE GENOMIC DNA]</scope>
</reference>
<evidence type="ECO:0000256" key="3">
    <source>
        <dbReference type="ARBA" id="ARBA00022448"/>
    </source>
</evidence>
<name>A0A671VJG7_SPAAU</name>
<evidence type="ECO:0000256" key="4">
    <source>
        <dbReference type="ARBA" id="ARBA00022475"/>
    </source>
</evidence>
<evidence type="ECO:0000313" key="16">
    <source>
        <dbReference type="Proteomes" id="UP000472265"/>
    </source>
</evidence>
<dbReference type="GO" id="GO:0061459">
    <property type="term" value="F:L-arginine transmembrane transporter activity"/>
    <property type="evidence" value="ECO:0007669"/>
    <property type="project" value="TreeGrafter"/>
</dbReference>
<dbReference type="InterPro" id="IPR004755">
    <property type="entry name" value="Cat_AA_permease"/>
</dbReference>
<proteinExistence type="inferred from homology"/>
<feature type="domain" description="Cationic amino acid transporter C-terminal" evidence="14">
    <location>
        <begin position="533"/>
        <end position="583"/>
    </location>
</feature>
<comment type="similarity">
    <text evidence="2">Belongs to the amino acid-polyamine-organocation (APC) superfamily. Cationic amino acid transporter (CAT) (TC 2.A.3.3) family.</text>
</comment>
<feature type="transmembrane region" description="Helical" evidence="13">
    <location>
        <begin position="501"/>
        <end position="523"/>
    </location>
</feature>
<evidence type="ECO:0000256" key="11">
    <source>
        <dbReference type="ARBA" id="ARBA00034423"/>
    </source>
</evidence>
<feature type="transmembrane region" description="Helical" evidence="13">
    <location>
        <begin position="535"/>
        <end position="554"/>
    </location>
</feature>
<sequence length="631" mass="68422">VLPCEFRCLLRVKVVDCNAEDSRLSRCLNTFDLVALGVGSTLGAGVYVLAGAVARENSGPAIVLSFLIAALASVLAGLCYAEFGARVPKTGSAYLYSYVTVGELWAFITGWNLILSYIIGTSSVARAWSATFDELVGKRIELFCRENMAMKAPGILAEYPDVFAVLIIITLTGLLAFGVKESAMVNKVFTCINILVLSFMVVSGLVKGTLKNWQLDPEEILHPNHTSNSNVLPSTERLGAGGFMPFGFTGVLSGAATCFYAFVGFDCIATTGEEVKNPQRAIPIGIVSSLLICFVAYFGVSAALTLMMPYYLLDSNSPLPVAFNYVGWGGAKYAVAVGSLCALSTSLLGSMFPLPRIIFAMARDGLLFSFLARVSERKSPVTSTVAAGVMSAIMAFLFDLKDLVDLMSIGTLLAYTLVAACVLVLRYQPEHPSLTYQMANTQEEVELSDGISAPSMGILPGMEERFSFKTLLFPDNSEPSTLSGALILAFSILAVQGGAAVWSVMALCVIFMVCLLLTFIIWRQPESKTKLSFKVPLLPFIPVISMFVNVYLMMQLDRGTWIRFSIWMAIGFVIYFGYGFHHSNEAAMARSSPGTEMNGFKRVQESVAMSPEKEAFLHYTNDAREEDDGDL</sequence>
<dbReference type="GO" id="GO:0000064">
    <property type="term" value="F:L-ornithine transmembrane transporter activity"/>
    <property type="evidence" value="ECO:0007669"/>
    <property type="project" value="TreeGrafter"/>
</dbReference>
<dbReference type="GO" id="GO:0097638">
    <property type="term" value="P:L-arginine import across plasma membrane"/>
    <property type="evidence" value="ECO:0007669"/>
    <property type="project" value="TreeGrafter"/>
</dbReference>
<keyword evidence="5 13" id="KW-0812">Transmembrane</keyword>
<comment type="catalytic activity">
    <reaction evidence="11">
        <text>L-arginine(in) = L-arginine(out)</text>
        <dbReference type="Rhea" id="RHEA:32143"/>
        <dbReference type="ChEBI" id="CHEBI:32682"/>
    </reaction>
</comment>
<feature type="transmembrane region" description="Helical" evidence="13">
    <location>
        <begin position="333"/>
        <end position="359"/>
    </location>
</feature>
<dbReference type="Pfam" id="PF13906">
    <property type="entry name" value="AA_permease_C"/>
    <property type="match status" value="1"/>
</dbReference>
<reference evidence="15" key="2">
    <citation type="submission" date="2025-08" db="UniProtKB">
        <authorList>
            <consortium name="Ensembl"/>
        </authorList>
    </citation>
    <scope>IDENTIFICATION</scope>
</reference>
<dbReference type="NCBIfam" id="TIGR00906">
    <property type="entry name" value="2A0303"/>
    <property type="match status" value="1"/>
</dbReference>
<accession>A0A671VJG7</accession>
<evidence type="ECO:0000313" key="15">
    <source>
        <dbReference type="Ensembl" id="ENSSAUP00010027058.1"/>
    </source>
</evidence>
<dbReference type="Proteomes" id="UP000472265">
    <property type="component" value="Chromosome 13"/>
</dbReference>
<evidence type="ECO:0000256" key="6">
    <source>
        <dbReference type="ARBA" id="ARBA00022970"/>
    </source>
</evidence>
<feature type="transmembrane region" description="Helical" evidence="13">
    <location>
        <begin position="188"/>
        <end position="206"/>
    </location>
</feature>
<feature type="transmembrane region" description="Helical" evidence="13">
    <location>
        <begin position="284"/>
        <end position="313"/>
    </location>
</feature>
<comment type="catalytic activity">
    <reaction evidence="10">
        <text>L-lysine(in) = L-lysine(out)</text>
        <dbReference type="Rhea" id="RHEA:70935"/>
        <dbReference type="ChEBI" id="CHEBI:32551"/>
    </reaction>
</comment>
<evidence type="ECO:0000256" key="8">
    <source>
        <dbReference type="ARBA" id="ARBA00023136"/>
    </source>
</evidence>
<comment type="subcellular location">
    <subcellularLocation>
        <location evidence="1">Cell membrane</location>
        <topology evidence="1">Multi-pass membrane protein</topology>
    </subcellularLocation>
</comment>
<dbReference type="FunFam" id="1.20.1740.10:FF:000009">
    <property type="entry name" value="Low affinity cationic amino acid transporter 2"/>
    <property type="match status" value="1"/>
</dbReference>
<feature type="transmembrane region" description="Helical" evidence="13">
    <location>
        <begin position="560"/>
        <end position="580"/>
    </location>
</feature>